<feature type="transmembrane region" description="Helical" evidence="6">
    <location>
        <begin position="55"/>
        <end position="73"/>
    </location>
</feature>
<keyword evidence="5 6" id="KW-0472">Membrane</keyword>
<name>A0AAW9S5J7_9BACT</name>
<evidence type="ECO:0000256" key="4">
    <source>
        <dbReference type="ARBA" id="ARBA00022989"/>
    </source>
</evidence>
<proteinExistence type="predicted"/>
<dbReference type="EMBL" id="JBDKWZ010000005">
    <property type="protein sequence ID" value="MEN7548229.1"/>
    <property type="molecule type" value="Genomic_DNA"/>
</dbReference>
<evidence type="ECO:0000256" key="6">
    <source>
        <dbReference type="SAM" id="Phobius"/>
    </source>
</evidence>
<evidence type="ECO:0000313" key="8">
    <source>
        <dbReference type="Proteomes" id="UP001403385"/>
    </source>
</evidence>
<evidence type="ECO:0000256" key="5">
    <source>
        <dbReference type="ARBA" id="ARBA00023136"/>
    </source>
</evidence>
<dbReference type="InterPro" id="IPR051449">
    <property type="entry name" value="ABC-2_transporter_component"/>
</dbReference>
<evidence type="ECO:0000256" key="3">
    <source>
        <dbReference type="ARBA" id="ARBA00022692"/>
    </source>
</evidence>
<keyword evidence="3 6" id="KW-0812">Transmembrane</keyword>
<dbReference type="GO" id="GO:0140359">
    <property type="term" value="F:ABC-type transporter activity"/>
    <property type="evidence" value="ECO:0007669"/>
    <property type="project" value="InterPro"/>
</dbReference>
<accession>A0AAW9S5J7</accession>
<feature type="transmembrane region" description="Helical" evidence="6">
    <location>
        <begin position="12"/>
        <end position="35"/>
    </location>
</feature>
<feature type="transmembrane region" description="Helical" evidence="6">
    <location>
        <begin position="164"/>
        <end position="187"/>
    </location>
</feature>
<dbReference type="GO" id="GO:0005886">
    <property type="term" value="C:plasma membrane"/>
    <property type="evidence" value="ECO:0007669"/>
    <property type="project" value="UniProtKB-SubCell"/>
</dbReference>
<dbReference type="Proteomes" id="UP001403385">
    <property type="component" value="Unassembled WGS sequence"/>
</dbReference>
<comment type="caution">
    <text evidence="7">The sequence shown here is derived from an EMBL/GenBank/DDBJ whole genome shotgun (WGS) entry which is preliminary data.</text>
</comment>
<dbReference type="AlphaFoldDB" id="A0AAW9S5J7"/>
<feature type="transmembrane region" description="Helical" evidence="6">
    <location>
        <begin position="219"/>
        <end position="237"/>
    </location>
</feature>
<keyword evidence="2" id="KW-1003">Cell membrane</keyword>
<evidence type="ECO:0000256" key="1">
    <source>
        <dbReference type="ARBA" id="ARBA00004651"/>
    </source>
</evidence>
<dbReference type="PANTHER" id="PTHR30294:SF29">
    <property type="entry name" value="MULTIDRUG ABC TRANSPORTER PERMEASE YBHS-RELATED"/>
    <property type="match status" value="1"/>
</dbReference>
<organism evidence="7 8">
    <name type="scientific">Rapidithrix thailandica</name>
    <dbReference type="NCBI Taxonomy" id="413964"/>
    <lineage>
        <taxon>Bacteria</taxon>
        <taxon>Pseudomonadati</taxon>
        <taxon>Bacteroidota</taxon>
        <taxon>Cytophagia</taxon>
        <taxon>Cytophagales</taxon>
        <taxon>Flammeovirgaceae</taxon>
        <taxon>Rapidithrix</taxon>
    </lineage>
</organism>
<dbReference type="RefSeq" id="WP_346821009.1">
    <property type="nucleotide sequence ID" value="NZ_JBDKWZ010000005.1"/>
</dbReference>
<evidence type="ECO:0000256" key="2">
    <source>
        <dbReference type="ARBA" id="ARBA00022475"/>
    </source>
</evidence>
<dbReference type="Pfam" id="PF12679">
    <property type="entry name" value="ABC2_membrane_2"/>
    <property type="match status" value="1"/>
</dbReference>
<protein>
    <submittedName>
        <fullName evidence="7">Gliding motility-associated ABC transporter permease subunit GldF</fullName>
    </submittedName>
</protein>
<keyword evidence="4 6" id="KW-1133">Transmembrane helix</keyword>
<feature type="transmembrane region" description="Helical" evidence="6">
    <location>
        <begin position="138"/>
        <end position="157"/>
    </location>
</feature>
<comment type="subcellular location">
    <subcellularLocation>
        <location evidence="1">Cell membrane</location>
        <topology evidence="1">Multi-pass membrane protein</topology>
    </subcellularLocation>
</comment>
<reference evidence="7 8" key="1">
    <citation type="submission" date="2024-04" db="EMBL/GenBank/DDBJ databases">
        <title>Novel genus in family Flammeovirgaceae.</title>
        <authorList>
            <person name="Nguyen T.H."/>
            <person name="Vuong T.Q."/>
            <person name="Le H."/>
            <person name="Kim S.-G."/>
        </authorList>
    </citation>
    <scope>NUCLEOTIDE SEQUENCE [LARGE SCALE GENOMIC DNA]</scope>
    <source>
        <strain evidence="7 8">JCM 23209</strain>
    </source>
</reference>
<gene>
    <name evidence="7" type="primary">gldF</name>
    <name evidence="7" type="ORF">AAG747_09930</name>
</gene>
<sequence>MFQVLIKEINSFFNSLVGYIVLIVFLVGIGLFTWVFPQTSILNYGFANLDPLFTLAPYVFMFLIPAVTMRTFAEEKKGGTMELLLTRPLTDWEIILGKYFSSLLLVLFALIPTVIYYFSVHELGSPQGNIDSAGVAGSYIGLICLAGVFTAIGVFASSITDNQIVAFIFSVFLCFLLYEGITSIAAIDVWASYSYYLAKVGIDYHYNSVSRGLVDSRNLIYFFSMATGMLALTKLVLGSRKW</sequence>
<feature type="transmembrane region" description="Helical" evidence="6">
    <location>
        <begin position="94"/>
        <end position="118"/>
    </location>
</feature>
<dbReference type="PANTHER" id="PTHR30294">
    <property type="entry name" value="MEMBRANE COMPONENT OF ABC TRANSPORTER YHHJ-RELATED"/>
    <property type="match status" value="1"/>
</dbReference>
<keyword evidence="8" id="KW-1185">Reference proteome</keyword>
<dbReference type="InterPro" id="IPR019860">
    <property type="entry name" value="Motility-assoc_ABC_perm_GldF"/>
</dbReference>
<dbReference type="NCBIfam" id="TIGR03518">
    <property type="entry name" value="ABC_perm_GldF"/>
    <property type="match status" value="1"/>
</dbReference>
<evidence type="ECO:0000313" key="7">
    <source>
        <dbReference type="EMBL" id="MEN7548229.1"/>
    </source>
</evidence>